<proteinExistence type="predicted"/>
<evidence type="ECO:0000313" key="1">
    <source>
        <dbReference type="EMBL" id="CAG8473218.1"/>
    </source>
</evidence>
<comment type="caution">
    <text evidence="1">The sequence shown here is derived from an EMBL/GenBank/DDBJ whole genome shotgun (WGS) entry which is preliminary data.</text>
</comment>
<dbReference type="Proteomes" id="UP000789831">
    <property type="component" value="Unassembled WGS sequence"/>
</dbReference>
<name>A0A9N8Z343_9GLOM</name>
<reference evidence="1" key="1">
    <citation type="submission" date="2021-06" db="EMBL/GenBank/DDBJ databases">
        <authorList>
            <person name="Kallberg Y."/>
            <person name="Tangrot J."/>
            <person name="Rosling A."/>
        </authorList>
    </citation>
    <scope>NUCLEOTIDE SEQUENCE</scope>
    <source>
        <strain evidence="1">MT106</strain>
    </source>
</reference>
<organism evidence="1 2">
    <name type="scientific">Ambispora gerdemannii</name>
    <dbReference type="NCBI Taxonomy" id="144530"/>
    <lineage>
        <taxon>Eukaryota</taxon>
        <taxon>Fungi</taxon>
        <taxon>Fungi incertae sedis</taxon>
        <taxon>Mucoromycota</taxon>
        <taxon>Glomeromycotina</taxon>
        <taxon>Glomeromycetes</taxon>
        <taxon>Archaeosporales</taxon>
        <taxon>Ambisporaceae</taxon>
        <taxon>Ambispora</taxon>
    </lineage>
</organism>
<protein>
    <submittedName>
        <fullName evidence="1">1954_t:CDS:1</fullName>
    </submittedName>
</protein>
<keyword evidence="2" id="KW-1185">Reference proteome</keyword>
<gene>
    <name evidence="1" type="ORF">AGERDE_LOCUS2843</name>
</gene>
<dbReference type="AlphaFoldDB" id="A0A9N8Z343"/>
<evidence type="ECO:0000313" key="2">
    <source>
        <dbReference type="Proteomes" id="UP000789831"/>
    </source>
</evidence>
<accession>A0A9N8Z343</accession>
<dbReference type="EMBL" id="CAJVPL010000249">
    <property type="protein sequence ID" value="CAG8473218.1"/>
    <property type="molecule type" value="Genomic_DNA"/>
</dbReference>
<sequence length="174" mass="19641">MSKILKYGDLITIRSANNNEYLSRVNNDTNTFPNNPVYLILLSPVTTRNRNREPVYVGDNFFLKAESDDMYLQRYGKKVWGGRDLYGLEFVPPSENGPTQYLSIDGPGKLGTLVEKGQPVALSFGGVADGIDLEKDPNIRTRRLLTIAFPPYVLSGTWGEYEKVLFNDALRSHY</sequence>